<dbReference type="SUPFAM" id="SSF48452">
    <property type="entry name" value="TPR-like"/>
    <property type="match status" value="2"/>
</dbReference>
<keyword evidence="1" id="KW-0677">Repeat</keyword>
<organism evidence="4 5">
    <name type="scientific">Parashewanella curva</name>
    <dbReference type="NCBI Taxonomy" id="2338552"/>
    <lineage>
        <taxon>Bacteria</taxon>
        <taxon>Pseudomonadati</taxon>
        <taxon>Pseudomonadota</taxon>
        <taxon>Gammaproteobacteria</taxon>
        <taxon>Alteromonadales</taxon>
        <taxon>Shewanellaceae</taxon>
        <taxon>Parashewanella</taxon>
    </lineage>
</organism>
<evidence type="ECO:0000313" key="4">
    <source>
        <dbReference type="EMBL" id="RLV60324.1"/>
    </source>
</evidence>
<dbReference type="PANTHER" id="PTHR44186:SF1">
    <property type="entry name" value="BARDET-BIEDL SYNDROME 4 PROTEIN"/>
    <property type="match status" value="1"/>
</dbReference>
<feature type="signal peptide" evidence="3">
    <location>
        <begin position="1"/>
        <end position="26"/>
    </location>
</feature>
<dbReference type="GO" id="GO:0032991">
    <property type="term" value="C:protein-containing complex"/>
    <property type="evidence" value="ECO:0007669"/>
    <property type="project" value="UniProtKB-ARBA"/>
</dbReference>
<sequence length="414" mass="46459">MAKLNKFAAAIMLSFGALTVATSAVAADKCPIEKRKNQAVGQSVGKKIQRSYKAYTEGNIDDALATLLEASPKKDFDKASVARMLGNFYAEKNQLDKAFTQLKQAADLDVLGGTEHADTLKLVGILAVQSEKFKVGISYFKKWLDFTCKQDEDVYRLLAVSYSQVKDWDNAIKYADLAIKHAKKPKKDFYNVKVNAYYNKKELKNAVKVLETAVELFPGEGSFWRQLSQFYLATEQYKKALYTYDLTYKAGFLTAGSGITRLAQLQARYGGPYHGAKLLEKHIKAGDVKKDKSSLRVVAGLFQNAKDMKKAADYFGEAAAIDNDAKLYLKQGRMLSSVQRYSQSIKAYDNAIKAGLKNPGEAYYELSLSYLNLKQYKSSLKNILLAKKDKKTKKHATSFEKYIREKARINKVKL</sequence>
<dbReference type="EMBL" id="QZEI01000017">
    <property type="protein sequence ID" value="RLV60324.1"/>
    <property type="molecule type" value="Genomic_DNA"/>
</dbReference>
<dbReference type="AlphaFoldDB" id="A0A3L8PYB7"/>
<protein>
    <submittedName>
        <fullName evidence="4">Uncharacterized protein</fullName>
    </submittedName>
</protein>
<keyword evidence="5" id="KW-1185">Reference proteome</keyword>
<dbReference type="InterPro" id="IPR019734">
    <property type="entry name" value="TPR_rpt"/>
</dbReference>
<proteinExistence type="predicted"/>
<evidence type="ECO:0000313" key="5">
    <source>
        <dbReference type="Proteomes" id="UP000281474"/>
    </source>
</evidence>
<reference evidence="4 5" key="1">
    <citation type="submission" date="2018-09" db="EMBL/GenBank/DDBJ databases">
        <title>Phylogeny of the Shewanellaceae, and recommendation for two new genera, Pseudoshewanella and Parashewanella.</title>
        <authorList>
            <person name="Wang G."/>
        </authorList>
    </citation>
    <scope>NUCLEOTIDE SEQUENCE [LARGE SCALE GENOMIC DNA]</scope>
    <source>
        <strain evidence="4 5">C51</strain>
    </source>
</reference>
<dbReference type="OrthoDB" id="5592888at2"/>
<dbReference type="Pfam" id="PF09295">
    <property type="entry name" value="ChAPs"/>
    <property type="match status" value="1"/>
</dbReference>
<name>A0A3L8PYB7_9GAMM</name>
<keyword evidence="3" id="KW-0732">Signal</keyword>
<evidence type="ECO:0000256" key="2">
    <source>
        <dbReference type="ARBA" id="ARBA00022803"/>
    </source>
</evidence>
<dbReference type="Gene3D" id="1.25.40.10">
    <property type="entry name" value="Tetratricopeptide repeat domain"/>
    <property type="match status" value="3"/>
</dbReference>
<accession>A0A3L8PYB7</accession>
<keyword evidence="2" id="KW-0802">TPR repeat</keyword>
<dbReference type="Proteomes" id="UP000281474">
    <property type="component" value="Unassembled WGS sequence"/>
</dbReference>
<evidence type="ECO:0000256" key="1">
    <source>
        <dbReference type="ARBA" id="ARBA00022737"/>
    </source>
</evidence>
<feature type="chain" id="PRO_5018081792" evidence="3">
    <location>
        <begin position="27"/>
        <end position="414"/>
    </location>
</feature>
<comment type="caution">
    <text evidence="4">The sequence shown here is derived from an EMBL/GenBank/DDBJ whole genome shotgun (WGS) entry which is preliminary data.</text>
</comment>
<dbReference type="GO" id="GO:0012505">
    <property type="term" value="C:endomembrane system"/>
    <property type="evidence" value="ECO:0007669"/>
    <property type="project" value="UniProtKB-ARBA"/>
</dbReference>
<dbReference type="RefSeq" id="WP_121838356.1">
    <property type="nucleotide sequence ID" value="NZ_ML014766.1"/>
</dbReference>
<evidence type="ECO:0000256" key="3">
    <source>
        <dbReference type="SAM" id="SignalP"/>
    </source>
</evidence>
<dbReference type="InterPro" id="IPR015374">
    <property type="entry name" value="ChAPs"/>
</dbReference>
<dbReference type="InterPro" id="IPR011990">
    <property type="entry name" value="TPR-like_helical_dom_sf"/>
</dbReference>
<dbReference type="PANTHER" id="PTHR44186">
    <property type="match status" value="1"/>
</dbReference>
<gene>
    <name evidence="4" type="ORF">D5018_07300</name>
</gene>
<dbReference type="GO" id="GO:0005737">
    <property type="term" value="C:cytoplasm"/>
    <property type="evidence" value="ECO:0007669"/>
    <property type="project" value="UniProtKB-ARBA"/>
</dbReference>
<dbReference type="SMART" id="SM00028">
    <property type="entry name" value="TPR"/>
    <property type="match status" value="4"/>
</dbReference>
<dbReference type="GO" id="GO:0016192">
    <property type="term" value="P:vesicle-mediated transport"/>
    <property type="evidence" value="ECO:0007669"/>
    <property type="project" value="UniProtKB-ARBA"/>
</dbReference>